<dbReference type="PANTHER" id="PTHR11036:SF72">
    <property type="entry name" value="SEMAPHORIN-4F"/>
    <property type="match status" value="1"/>
</dbReference>
<evidence type="ECO:0000256" key="2">
    <source>
        <dbReference type="PROSITE-ProRule" id="PRU00352"/>
    </source>
</evidence>
<sequence length="423" mass="47207">FSTFLLDRSSGMLFLGARDAILAVDTKKLNEKKPLKVGAGDCRNYIRLLEFLGDGRIYVCGTYAFDPQCAFLVSFPGQNENFKQDGKRHIYPEFVSSAFIEQSAGNPTGDDDKIYFFFNEVAKEYDFYTKVKVPRVARVCKSDVGGMKTLQRRWTTFLKAQLVCEDKPSGQRYNVLTDVFTMQHIPGDPSSTHFYGLFTSQWEQVDLSAVCVFSLSDISKVLDGPFKELKKSCDNWINHEPIPSPRPGQCLNSALKAEGFESSLKLPDKVLTFVRDHPLMENSVTAASLLVRKGISYTKLAVNLKDGSEEQRAALHQVAVVGQNVTLLQETTLFTSQEPVNNILLHKVERTCTYTYYKHSRASFHFSAILQLFSVFPGPRSGGQPSVSGSCVRQSQRTGLCVEHKGGSLQANNRRVSTTGISQ</sequence>
<dbReference type="PANTHER" id="PTHR11036">
    <property type="entry name" value="SEMAPHORIN"/>
    <property type="match status" value="1"/>
</dbReference>
<gene>
    <name evidence="4" type="primary">SEMA4F</name>
</gene>
<reference evidence="4" key="1">
    <citation type="submission" date="2023-09" db="UniProtKB">
        <authorList>
            <consortium name="Ensembl"/>
        </authorList>
    </citation>
    <scope>IDENTIFICATION</scope>
</reference>
<dbReference type="InterPro" id="IPR001627">
    <property type="entry name" value="Semap_dom"/>
</dbReference>
<dbReference type="Gene3D" id="2.130.10.10">
    <property type="entry name" value="YVTN repeat-like/Quinoprotein amine dehydrogenase"/>
    <property type="match status" value="2"/>
</dbReference>
<dbReference type="Ensembl" id="ENSPNYT00000027651.1">
    <property type="protein sequence ID" value="ENSPNYP00000026990.1"/>
    <property type="gene ID" value="ENSPNYG00000020239.1"/>
</dbReference>
<dbReference type="GO" id="GO:0001755">
    <property type="term" value="P:neural crest cell migration"/>
    <property type="evidence" value="ECO:0007669"/>
    <property type="project" value="TreeGrafter"/>
</dbReference>
<keyword evidence="1" id="KW-0325">Glycoprotein</keyword>
<dbReference type="Pfam" id="PF01403">
    <property type="entry name" value="Sema"/>
    <property type="match status" value="1"/>
</dbReference>
<dbReference type="AlphaFoldDB" id="A0A3B4GVH0"/>
<dbReference type="GO" id="GO:0030335">
    <property type="term" value="P:positive regulation of cell migration"/>
    <property type="evidence" value="ECO:0007669"/>
    <property type="project" value="TreeGrafter"/>
</dbReference>
<dbReference type="GO" id="GO:0071526">
    <property type="term" value="P:semaphorin-plexin signaling pathway"/>
    <property type="evidence" value="ECO:0007669"/>
    <property type="project" value="TreeGrafter"/>
</dbReference>
<dbReference type="GO" id="GO:0005886">
    <property type="term" value="C:plasma membrane"/>
    <property type="evidence" value="ECO:0007669"/>
    <property type="project" value="TreeGrafter"/>
</dbReference>
<protein>
    <submittedName>
        <fullName evidence="4">Semaphorin-4F-like</fullName>
    </submittedName>
</protein>
<feature type="domain" description="Sema" evidence="3">
    <location>
        <begin position="1"/>
        <end position="366"/>
    </location>
</feature>
<dbReference type="InterPro" id="IPR027231">
    <property type="entry name" value="Semaphorin"/>
</dbReference>
<evidence type="ECO:0000313" key="4">
    <source>
        <dbReference type="Ensembl" id="ENSPNYP00000026990.1"/>
    </source>
</evidence>
<name>A0A3B4GVH0_9CICH</name>
<dbReference type="InterPro" id="IPR015943">
    <property type="entry name" value="WD40/YVTN_repeat-like_dom_sf"/>
</dbReference>
<organism evidence="4">
    <name type="scientific">Pundamilia nyererei</name>
    <dbReference type="NCBI Taxonomy" id="303518"/>
    <lineage>
        <taxon>Eukaryota</taxon>
        <taxon>Metazoa</taxon>
        <taxon>Chordata</taxon>
        <taxon>Craniata</taxon>
        <taxon>Vertebrata</taxon>
        <taxon>Euteleostomi</taxon>
        <taxon>Actinopterygii</taxon>
        <taxon>Neopterygii</taxon>
        <taxon>Teleostei</taxon>
        <taxon>Neoteleostei</taxon>
        <taxon>Acanthomorphata</taxon>
        <taxon>Ovalentaria</taxon>
        <taxon>Cichlomorphae</taxon>
        <taxon>Cichliformes</taxon>
        <taxon>Cichlidae</taxon>
        <taxon>African cichlids</taxon>
        <taxon>Pseudocrenilabrinae</taxon>
        <taxon>Haplochromini</taxon>
        <taxon>Pundamilia</taxon>
    </lineage>
</organism>
<dbReference type="SMART" id="SM00630">
    <property type="entry name" value="Sema"/>
    <property type="match status" value="1"/>
</dbReference>
<dbReference type="InterPro" id="IPR036352">
    <property type="entry name" value="Semap_dom_sf"/>
</dbReference>
<proteinExistence type="predicted"/>
<dbReference type="GO" id="GO:0030215">
    <property type="term" value="F:semaphorin receptor binding"/>
    <property type="evidence" value="ECO:0007669"/>
    <property type="project" value="InterPro"/>
</dbReference>
<evidence type="ECO:0000259" key="3">
    <source>
        <dbReference type="PROSITE" id="PS51004"/>
    </source>
</evidence>
<evidence type="ECO:0000256" key="1">
    <source>
        <dbReference type="ARBA" id="ARBA00023180"/>
    </source>
</evidence>
<dbReference type="SUPFAM" id="SSF101912">
    <property type="entry name" value="Sema domain"/>
    <property type="match status" value="1"/>
</dbReference>
<dbReference type="GeneTree" id="ENSGT00940000159592"/>
<dbReference type="PROSITE" id="PS51004">
    <property type="entry name" value="SEMA"/>
    <property type="match status" value="1"/>
</dbReference>
<dbReference type="GO" id="GO:0007411">
    <property type="term" value="P:axon guidance"/>
    <property type="evidence" value="ECO:0007669"/>
    <property type="project" value="TreeGrafter"/>
</dbReference>
<dbReference type="GO" id="GO:0045499">
    <property type="term" value="F:chemorepellent activity"/>
    <property type="evidence" value="ECO:0007669"/>
    <property type="project" value="TreeGrafter"/>
</dbReference>
<accession>A0A3B4GVH0</accession>
<comment type="caution">
    <text evidence="2">Lacks conserved residue(s) required for the propagation of feature annotation.</text>
</comment>